<sequence length="300" mass="31991">MPENRAAWLDAIGQKLRVRQSEMPNPGAEDIVVRNYAVAVNPLDYKIQDFGLFTESWPTIVGFDIAGEVVEVGDSVQRFKKGDRVMSYAPNRGGFQFYTLTNTKATAILPSNISFQEGAVFPVAFNAALVGLSGDGGLGLPVTSLEPEPSDKTIVVWGGSSSVGSFAIQLAAAAGAKVVAVASKHNLDYCKQCRAVEVCDYKSSTVADDVVSAVKAVGGTFTGLFDAISTPDTVKPVLAILEALGGGPLSTVLPVYQEYDVPSNVKPNFVHGYSPVTFPLWEDYVTPALQNGKVKRLPER</sequence>
<evidence type="ECO:0000313" key="2">
    <source>
        <dbReference type="Proteomes" id="UP001281147"/>
    </source>
</evidence>
<reference evidence="1" key="1">
    <citation type="submission" date="2023-07" db="EMBL/GenBank/DDBJ databases">
        <title>Black Yeasts Isolated from many extreme environments.</title>
        <authorList>
            <person name="Coleine C."/>
            <person name="Stajich J.E."/>
            <person name="Selbmann L."/>
        </authorList>
    </citation>
    <scope>NUCLEOTIDE SEQUENCE</scope>
    <source>
        <strain evidence="1">CCFEE 5714</strain>
    </source>
</reference>
<dbReference type="Proteomes" id="UP001281147">
    <property type="component" value="Unassembled WGS sequence"/>
</dbReference>
<evidence type="ECO:0000313" key="1">
    <source>
        <dbReference type="EMBL" id="KAK3705980.1"/>
    </source>
</evidence>
<organism evidence="1 2">
    <name type="scientific">Vermiconidia calcicola</name>
    <dbReference type="NCBI Taxonomy" id="1690605"/>
    <lineage>
        <taxon>Eukaryota</taxon>
        <taxon>Fungi</taxon>
        <taxon>Dikarya</taxon>
        <taxon>Ascomycota</taxon>
        <taxon>Pezizomycotina</taxon>
        <taxon>Dothideomycetes</taxon>
        <taxon>Dothideomycetidae</taxon>
        <taxon>Mycosphaerellales</taxon>
        <taxon>Extremaceae</taxon>
        <taxon>Vermiconidia</taxon>
    </lineage>
</organism>
<keyword evidence="2" id="KW-1185">Reference proteome</keyword>
<name>A0ACC3MZ10_9PEZI</name>
<accession>A0ACC3MZ10</accession>
<gene>
    <name evidence="1" type="ORF">LTR37_012974</name>
</gene>
<dbReference type="EMBL" id="JAUTXU010000124">
    <property type="protein sequence ID" value="KAK3705980.1"/>
    <property type="molecule type" value="Genomic_DNA"/>
</dbReference>
<comment type="caution">
    <text evidence="1">The sequence shown here is derived from an EMBL/GenBank/DDBJ whole genome shotgun (WGS) entry which is preliminary data.</text>
</comment>
<proteinExistence type="predicted"/>
<protein>
    <submittedName>
        <fullName evidence="1">Uncharacterized protein</fullName>
    </submittedName>
</protein>